<dbReference type="SUPFAM" id="SSF52047">
    <property type="entry name" value="RNI-like"/>
    <property type="match status" value="1"/>
</dbReference>
<organism evidence="1 2">
    <name type="scientific">Blepharisma stoltei</name>
    <dbReference type="NCBI Taxonomy" id="1481888"/>
    <lineage>
        <taxon>Eukaryota</taxon>
        <taxon>Sar</taxon>
        <taxon>Alveolata</taxon>
        <taxon>Ciliophora</taxon>
        <taxon>Postciliodesmatophora</taxon>
        <taxon>Heterotrichea</taxon>
        <taxon>Heterotrichida</taxon>
        <taxon>Blepharismidae</taxon>
        <taxon>Blepharisma</taxon>
    </lineage>
</organism>
<protein>
    <submittedName>
        <fullName evidence="1">Uncharacterized protein</fullName>
    </submittedName>
</protein>
<dbReference type="Proteomes" id="UP001162131">
    <property type="component" value="Unassembled WGS sequence"/>
</dbReference>
<comment type="caution">
    <text evidence="1">The sequence shown here is derived from an EMBL/GenBank/DDBJ whole genome shotgun (WGS) entry which is preliminary data.</text>
</comment>
<dbReference type="EMBL" id="CAJZBQ010000052">
    <property type="protein sequence ID" value="CAG9330756.1"/>
    <property type="molecule type" value="Genomic_DNA"/>
</dbReference>
<accession>A0AAU9JYP2</accession>
<dbReference type="InterPro" id="IPR032675">
    <property type="entry name" value="LRR_dom_sf"/>
</dbReference>
<dbReference type="Gene3D" id="3.80.10.10">
    <property type="entry name" value="Ribonuclease Inhibitor"/>
    <property type="match status" value="1"/>
</dbReference>
<dbReference type="AlphaFoldDB" id="A0AAU9JYP2"/>
<reference evidence="1" key="1">
    <citation type="submission" date="2021-09" db="EMBL/GenBank/DDBJ databases">
        <authorList>
            <consortium name="AG Swart"/>
            <person name="Singh M."/>
            <person name="Singh A."/>
            <person name="Seah K."/>
            <person name="Emmerich C."/>
        </authorList>
    </citation>
    <scope>NUCLEOTIDE SEQUENCE</scope>
    <source>
        <strain evidence="1">ATCC30299</strain>
    </source>
</reference>
<keyword evidence="2" id="KW-1185">Reference proteome</keyword>
<evidence type="ECO:0000313" key="1">
    <source>
        <dbReference type="EMBL" id="CAG9330756.1"/>
    </source>
</evidence>
<gene>
    <name evidence="1" type="ORF">BSTOLATCC_MIC52170</name>
</gene>
<name>A0AAU9JYP2_9CILI</name>
<evidence type="ECO:0000313" key="2">
    <source>
        <dbReference type="Proteomes" id="UP001162131"/>
    </source>
</evidence>
<sequence length="125" mass="14718">MAPRRGVISMPRDIIVLKFKSEDELREMINYMIETDSIITKIKIEDCHLTKRAFDLLAEQYGHKITGLAFTGNNLHDSDLESLFKLQNLTSLHIGERYIRDVSKYYNFVQNNRIRLQMNTLLQKK</sequence>
<proteinExistence type="predicted"/>